<accession>A0AAV2FIH3</accession>
<feature type="domain" description="RNase H type-1" evidence="1">
    <location>
        <begin position="45"/>
        <end position="120"/>
    </location>
</feature>
<dbReference type="EMBL" id="OZ034819">
    <property type="protein sequence ID" value="CAL1397824.1"/>
    <property type="molecule type" value="Genomic_DNA"/>
</dbReference>
<name>A0AAV2FIH3_9ROSI</name>
<gene>
    <name evidence="2" type="ORF">LTRI10_LOCUS38094</name>
</gene>
<organism evidence="2 3">
    <name type="scientific">Linum trigynum</name>
    <dbReference type="NCBI Taxonomy" id="586398"/>
    <lineage>
        <taxon>Eukaryota</taxon>
        <taxon>Viridiplantae</taxon>
        <taxon>Streptophyta</taxon>
        <taxon>Embryophyta</taxon>
        <taxon>Tracheophyta</taxon>
        <taxon>Spermatophyta</taxon>
        <taxon>Magnoliopsida</taxon>
        <taxon>eudicotyledons</taxon>
        <taxon>Gunneridae</taxon>
        <taxon>Pentapetalae</taxon>
        <taxon>rosids</taxon>
        <taxon>fabids</taxon>
        <taxon>Malpighiales</taxon>
        <taxon>Linaceae</taxon>
        <taxon>Linum</taxon>
    </lineage>
</organism>
<dbReference type="PANTHER" id="PTHR47723:SF19">
    <property type="entry name" value="POLYNUCLEOTIDYL TRANSFERASE, RIBONUCLEASE H-LIKE SUPERFAMILY PROTEIN"/>
    <property type="match status" value="1"/>
</dbReference>
<dbReference type="SUPFAM" id="SSF53098">
    <property type="entry name" value="Ribonuclease H-like"/>
    <property type="match status" value="1"/>
</dbReference>
<dbReference type="InterPro" id="IPR053151">
    <property type="entry name" value="RNase_H-like"/>
</dbReference>
<evidence type="ECO:0000259" key="1">
    <source>
        <dbReference type="Pfam" id="PF13456"/>
    </source>
</evidence>
<keyword evidence="3" id="KW-1185">Reference proteome</keyword>
<dbReference type="Gene3D" id="3.30.420.10">
    <property type="entry name" value="Ribonuclease H-like superfamily/Ribonuclease H"/>
    <property type="match status" value="1"/>
</dbReference>
<dbReference type="Proteomes" id="UP001497516">
    <property type="component" value="Chromosome 6"/>
</dbReference>
<dbReference type="GO" id="GO:0004523">
    <property type="term" value="F:RNA-DNA hybrid ribonuclease activity"/>
    <property type="evidence" value="ECO:0007669"/>
    <property type="project" value="InterPro"/>
</dbReference>
<proteinExistence type="predicted"/>
<dbReference type="Pfam" id="PF13456">
    <property type="entry name" value="RVT_3"/>
    <property type="match status" value="1"/>
</dbReference>
<dbReference type="CDD" id="cd06222">
    <property type="entry name" value="RNase_H_like"/>
    <property type="match status" value="1"/>
</dbReference>
<reference evidence="2 3" key="1">
    <citation type="submission" date="2024-04" db="EMBL/GenBank/DDBJ databases">
        <authorList>
            <person name="Fracassetti M."/>
        </authorList>
    </citation>
    <scope>NUCLEOTIDE SEQUENCE [LARGE SCALE GENOMIC DNA]</scope>
</reference>
<dbReference type="GO" id="GO:0003676">
    <property type="term" value="F:nucleic acid binding"/>
    <property type="evidence" value="ECO:0007669"/>
    <property type="project" value="InterPro"/>
</dbReference>
<dbReference type="InterPro" id="IPR002156">
    <property type="entry name" value="RNaseH_domain"/>
</dbReference>
<dbReference type="AlphaFoldDB" id="A0AAV2FIH3"/>
<dbReference type="PANTHER" id="PTHR47723">
    <property type="entry name" value="OS05G0353850 PROTEIN"/>
    <property type="match status" value="1"/>
</dbReference>
<dbReference type="InterPro" id="IPR012337">
    <property type="entry name" value="RNaseH-like_sf"/>
</dbReference>
<dbReference type="InterPro" id="IPR036397">
    <property type="entry name" value="RNaseH_sf"/>
</dbReference>
<sequence>MTSICAFRDANEPHYVTCPSTSSRPRIISSQSCPPPNLHHRRLHCDGSFDYESQEAAIGVVITNSIGQICDGRARKVICSSPIEAEACAMYEACRLAADDTIPSTVLSDSKILVDALNDDPAKWPWRCYALLSSIKVVLQCSCWINVLSPVAATTGTLIGSLAIAD</sequence>
<dbReference type="InterPro" id="IPR044730">
    <property type="entry name" value="RNase_H-like_dom_plant"/>
</dbReference>
<evidence type="ECO:0000313" key="3">
    <source>
        <dbReference type="Proteomes" id="UP001497516"/>
    </source>
</evidence>
<protein>
    <recommendedName>
        <fullName evidence="1">RNase H type-1 domain-containing protein</fullName>
    </recommendedName>
</protein>
<evidence type="ECO:0000313" key="2">
    <source>
        <dbReference type="EMBL" id="CAL1397824.1"/>
    </source>
</evidence>